<sequence length="537" mass="60109">MADLHCLLFHSIHMYSFLIYFKQDTQLRRGWGTLQRGQGGIRIDIEANSRCVSFTGVTSAPHQDAFRGSHHVPEDFHKADSLENELPGKSGLHPVPPENQEPVSSLDVSQIQNADIDVKDILLRFFKKLKNHPEILQQLIESEEKRLLDGYENMLDLEQMESNPDSNLNLVPAVENPIPVPYQSEKMVVKKGGSSQLDFDPEYDPRSSPGFSGPISGSDINNNIPLVPANQQHNAQPSAEEIAKLEKQQSPFINSLPLFDKLPNPPADDKLTAPDIKADIPSPVKSHKTISQASFDSNIEEIKHVPIREELASEVPPSLLADKIELREEAHQALKKAEAEALKTKKFQATLQKEQLKQMAEAQKAKQAQEVDEQEHKYDQQTQEQQVGVEDPQQPELSEDSQGVQQPDADPYGYYYYYYNYPELAQQIFNDDAEESNESYQPEDSSVSDSVESSQQEDSNESVDNSSQNDSSVSGESPETSISNSNESEGNYVSSEEVTVDGDNEKSLKEQSSDKEIELKALTKPQSVQKANEMNNM</sequence>
<proteinExistence type="predicted"/>
<feature type="compositionally biased region" description="Basic and acidic residues" evidence="1">
    <location>
        <begin position="503"/>
        <end position="521"/>
    </location>
</feature>
<dbReference type="CTD" id="20249699"/>
<dbReference type="AlphaFoldDB" id="V4BFJ6"/>
<dbReference type="OrthoDB" id="6163141at2759"/>
<protein>
    <submittedName>
        <fullName evidence="2">Uncharacterized protein</fullName>
    </submittedName>
</protein>
<accession>V4BFJ6</accession>
<feature type="region of interest" description="Disordered" evidence="1">
    <location>
        <begin position="82"/>
        <end position="103"/>
    </location>
</feature>
<feature type="compositionally biased region" description="Basic and acidic residues" evidence="1">
    <location>
        <begin position="363"/>
        <end position="379"/>
    </location>
</feature>
<dbReference type="HOGENOM" id="CLU_507442_0_0_1"/>
<dbReference type="KEGG" id="lgi:LOTGIDRAFT_234950"/>
<dbReference type="EMBL" id="KB202849">
    <property type="protein sequence ID" value="ESO87709.1"/>
    <property type="molecule type" value="Genomic_DNA"/>
</dbReference>
<dbReference type="OMA" id="SHNNIVE"/>
<dbReference type="RefSeq" id="XP_009061604.1">
    <property type="nucleotide sequence ID" value="XM_009063356.1"/>
</dbReference>
<evidence type="ECO:0000256" key="1">
    <source>
        <dbReference type="SAM" id="MobiDB-lite"/>
    </source>
</evidence>
<feature type="compositionally biased region" description="Polar residues" evidence="1">
    <location>
        <begin position="524"/>
        <end position="537"/>
    </location>
</feature>
<feature type="compositionally biased region" description="Basic and acidic residues" evidence="1">
    <location>
        <begin position="267"/>
        <end position="278"/>
    </location>
</feature>
<gene>
    <name evidence="2" type="ORF">LOTGIDRAFT_234950</name>
</gene>
<feature type="region of interest" description="Disordered" evidence="1">
    <location>
        <begin position="265"/>
        <end position="289"/>
    </location>
</feature>
<name>V4BFJ6_LOTGI</name>
<feature type="compositionally biased region" description="Polar residues" evidence="1">
    <location>
        <begin position="478"/>
        <end position="497"/>
    </location>
</feature>
<reference evidence="2 3" key="1">
    <citation type="journal article" date="2013" name="Nature">
        <title>Insights into bilaterian evolution from three spiralian genomes.</title>
        <authorList>
            <person name="Simakov O."/>
            <person name="Marletaz F."/>
            <person name="Cho S.J."/>
            <person name="Edsinger-Gonzales E."/>
            <person name="Havlak P."/>
            <person name="Hellsten U."/>
            <person name="Kuo D.H."/>
            <person name="Larsson T."/>
            <person name="Lv J."/>
            <person name="Arendt D."/>
            <person name="Savage R."/>
            <person name="Osoegawa K."/>
            <person name="de Jong P."/>
            <person name="Grimwood J."/>
            <person name="Chapman J.A."/>
            <person name="Shapiro H."/>
            <person name="Aerts A."/>
            <person name="Otillar R.P."/>
            <person name="Terry A.Y."/>
            <person name="Boore J.L."/>
            <person name="Grigoriev I.V."/>
            <person name="Lindberg D.R."/>
            <person name="Seaver E.C."/>
            <person name="Weisblat D.A."/>
            <person name="Putnam N.H."/>
            <person name="Rokhsar D.S."/>
        </authorList>
    </citation>
    <scope>NUCLEOTIDE SEQUENCE [LARGE SCALE GENOMIC DNA]</scope>
</reference>
<organism evidence="2 3">
    <name type="scientific">Lottia gigantea</name>
    <name type="common">Giant owl limpet</name>
    <dbReference type="NCBI Taxonomy" id="225164"/>
    <lineage>
        <taxon>Eukaryota</taxon>
        <taxon>Metazoa</taxon>
        <taxon>Spiralia</taxon>
        <taxon>Lophotrochozoa</taxon>
        <taxon>Mollusca</taxon>
        <taxon>Gastropoda</taxon>
        <taxon>Patellogastropoda</taxon>
        <taxon>Lottioidea</taxon>
        <taxon>Lottiidae</taxon>
        <taxon>Lottia</taxon>
    </lineage>
</organism>
<feature type="compositionally biased region" description="Low complexity" evidence="1">
    <location>
        <begin position="443"/>
        <end position="477"/>
    </location>
</feature>
<feature type="region of interest" description="Disordered" evidence="1">
    <location>
        <begin position="355"/>
        <end position="414"/>
    </location>
</feature>
<feature type="region of interest" description="Disordered" evidence="1">
    <location>
        <begin position="428"/>
        <end position="537"/>
    </location>
</feature>
<evidence type="ECO:0000313" key="2">
    <source>
        <dbReference type="EMBL" id="ESO87709.1"/>
    </source>
</evidence>
<dbReference type="Proteomes" id="UP000030746">
    <property type="component" value="Unassembled WGS sequence"/>
</dbReference>
<dbReference type="GeneID" id="20249699"/>
<evidence type="ECO:0000313" key="3">
    <source>
        <dbReference type="Proteomes" id="UP000030746"/>
    </source>
</evidence>
<keyword evidence="3" id="KW-1185">Reference proteome</keyword>